<dbReference type="InterPro" id="IPR043128">
    <property type="entry name" value="Rev_trsase/Diguanyl_cyclase"/>
</dbReference>
<dbReference type="Gene3D" id="3.10.10.10">
    <property type="entry name" value="HIV Type 1 Reverse Transcriptase, subunit A, domain 1"/>
    <property type="match status" value="1"/>
</dbReference>
<dbReference type="PANTHER" id="PTHR24559">
    <property type="entry name" value="TRANSPOSON TY3-I GAG-POL POLYPROTEIN"/>
    <property type="match status" value="1"/>
</dbReference>
<keyword evidence="5" id="KW-0255">Endonuclease</keyword>
<comment type="caution">
    <text evidence="10">The sequence shown here is derived from an EMBL/GenBank/DDBJ whole genome shotgun (WGS) entry which is preliminary data.</text>
</comment>
<evidence type="ECO:0000256" key="1">
    <source>
        <dbReference type="ARBA" id="ARBA00022670"/>
    </source>
</evidence>
<evidence type="ECO:0000256" key="4">
    <source>
        <dbReference type="ARBA" id="ARBA00022722"/>
    </source>
</evidence>
<feature type="region of interest" description="Disordered" evidence="8">
    <location>
        <begin position="1"/>
        <end position="49"/>
    </location>
</feature>
<accession>A0A699IVQ2</accession>
<feature type="non-terminal residue" evidence="10">
    <location>
        <position position="225"/>
    </location>
</feature>
<evidence type="ECO:0000256" key="6">
    <source>
        <dbReference type="ARBA" id="ARBA00022801"/>
    </source>
</evidence>
<dbReference type="GO" id="GO:0004519">
    <property type="term" value="F:endonuclease activity"/>
    <property type="evidence" value="ECO:0007669"/>
    <property type="project" value="UniProtKB-KW"/>
</dbReference>
<dbReference type="Pfam" id="PF00078">
    <property type="entry name" value="RVT_1"/>
    <property type="match status" value="1"/>
</dbReference>
<dbReference type="InterPro" id="IPR000477">
    <property type="entry name" value="RT_dom"/>
</dbReference>
<proteinExistence type="predicted"/>
<dbReference type="InterPro" id="IPR043502">
    <property type="entry name" value="DNA/RNA_pol_sf"/>
</dbReference>
<feature type="domain" description="Reverse transcriptase" evidence="9">
    <location>
        <begin position="129"/>
        <end position="224"/>
    </location>
</feature>
<keyword evidence="6" id="KW-0378">Hydrolase</keyword>
<dbReference type="Gene3D" id="3.30.70.270">
    <property type="match status" value="1"/>
</dbReference>
<keyword evidence="3" id="KW-0548">Nucleotidyltransferase</keyword>
<gene>
    <name evidence="10" type="ORF">Tci_561545</name>
</gene>
<dbReference type="AlphaFoldDB" id="A0A699IVQ2"/>
<dbReference type="GO" id="GO:0006508">
    <property type="term" value="P:proteolysis"/>
    <property type="evidence" value="ECO:0007669"/>
    <property type="project" value="UniProtKB-KW"/>
</dbReference>
<name>A0A699IVQ2_TANCI</name>
<protein>
    <submittedName>
        <fullName evidence="10">Putative reverse transcriptase domain-containing protein</fullName>
    </submittedName>
</protein>
<evidence type="ECO:0000313" key="10">
    <source>
        <dbReference type="EMBL" id="GEZ89572.1"/>
    </source>
</evidence>
<organism evidence="10">
    <name type="scientific">Tanacetum cinerariifolium</name>
    <name type="common">Dalmatian daisy</name>
    <name type="synonym">Chrysanthemum cinerariifolium</name>
    <dbReference type="NCBI Taxonomy" id="118510"/>
    <lineage>
        <taxon>Eukaryota</taxon>
        <taxon>Viridiplantae</taxon>
        <taxon>Streptophyta</taxon>
        <taxon>Embryophyta</taxon>
        <taxon>Tracheophyta</taxon>
        <taxon>Spermatophyta</taxon>
        <taxon>Magnoliopsida</taxon>
        <taxon>eudicotyledons</taxon>
        <taxon>Gunneridae</taxon>
        <taxon>Pentapetalae</taxon>
        <taxon>asterids</taxon>
        <taxon>campanulids</taxon>
        <taxon>Asterales</taxon>
        <taxon>Asteraceae</taxon>
        <taxon>Asteroideae</taxon>
        <taxon>Anthemideae</taxon>
        <taxon>Anthemidinae</taxon>
        <taxon>Tanacetum</taxon>
    </lineage>
</organism>
<dbReference type="GO" id="GO:0003964">
    <property type="term" value="F:RNA-directed DNA polymerase activity"/>
    <property type="evidence" value="ECO:0007669"/>
    <property type="project" value="UniProtKB-KW"/>
</dbReference>
<keyword evidence="4" id="KW-0540">Nuclease</keyword>
<feature type="compositionally biased region" description="Low complexity" evidence="8">
    <location>
        <begin position="34"/>
        <end position="49"/>
    </location>
</feature>
<dbReference type="CDD" id="cd01647">
    <property type="entry name" value="RT_LTR"/>
    <property type="match status" value="1"/>
</dbReference>
<dbReference type="FunFam" id="3.10.10.10:FF:000007">
    <property type="entry name" value="Retrovirus-related Pol polyprotein from transposon 17.6-like Protein"/>
    <property type="match status" value="1"/>
</dbReference>
<keyword evidence="2" id="KW-0808">Transferase</keyword>
<evidence type="ECO:0000256" key="2">
    <source>
        <dbReference type="ARBA" id="ARBA00022679"/>
    </source>
</evidence>
<evidence type="ECO:0000256" key="5">
    <source>
        <dbReference type="ARBA" id="ARBA00022759"/>
    </source>
</evidence>
<dbReference type="GO" id="GO:0008233">
    <property type="term" value="F:peptidase activity"/>
    <property type="evidence" value="ECO:0007669"/>
    <property type="project" value="UniProtKB-KW"/>
</dbReference>
<keyword evidence="7 10" id="KW-0695">RNA-directed DNA polymerase</keyword>
<reference evidence="10" key="1">
    <citation type="journal article" date="2019" name="Sci. Rep.">
        <title>Draft genome of Tanacetum cinerariifolium, the natural source of mosquito coil.</title>
        <authorList>
            <person name="Yamashiro T."/>
            <person name="Shiraishi A."/>
            <person name="Satake H."/>
            <person name="Nakayama K."/>
        </authorList>
    </citation>
    <scope>NUCLEOTIDE SEQUENCE</scope>
</reference>
<evidence type="ECO:0000256" key="8">
    <source>
        <dbReference type="SAM" id="MobiDB-lite"/>
    </source>
</evidence>
<evidence type="ECO:0000259" key="9">
    <source>
        <dbReference type="Pfam" id="PF00078"/>
    </source>
</evidence>
<keyword evidence="1" id="KW-0645">Protease</keyword>
<feature type="compositionally biased region" description="Basic and acidic residues" evidence="8">
    <location>
        <begin position="1"/>
        <end position="15"/>
    </location>
</feature>
<dbReference type="SUPFAM" id="SSF56672">
    <property type="entry name" value="DNA/RNA polymerases"/>
    <property type="match status" value="1"/>
</dbReference>
<evidence type="ECO:0000256" key="7">
    <source>
        <dbReference type="ARBA" id="ARBA00022918"/>
    </source>
</evidence>
<dbReference type="EMBL" id="BKCJ010338677">
    <property type="protein sequence ID" value="GEZ89572.1"/>
    <property type="molecule type" value="Genomic_DNA"/>
</dbReference>
<evidence type="ECO:0000256" key="3">
    <source>
        <dbReference type="ARBA" id="ARBA00022695"/>
    </source>
</evidence>
<dbReference type="PANTHER" id="PTHR24559:SF427">
    <property type="entry name" value="RNA-DIRECTED DNA POLYMERASE"/>
    <property type="match status" value="1"/>
</dbReference>
<sequence>MEQKVKAIAEREADNKKRKWENFQGGSSSGGGNNNSNQNNNNYNSNRRNGARGQAYALRYGDQNLGPNVVTVVEKEPAERRLEDVPVICKFLDVFPEDLPGLPPPRQVEFEIELVSLLSSVWGAPVLFVKKKDGSFRMCIDYRELNELTIKNHYPLPRIDDMFNQLQGSSVYLKIDLRFGYHQLRIREKDIPITAFRTRYSHYEFQVMPFGLTNAPAMFMDLMNR</sequence>
<dbReference type="InterPro" id="IPR053134">
    <property type="entry name" value="RNA-dir_DNA_polymerase"/>
</dbReference>